<proteinExistence type="predicted"/>
<dbReference type="InterPro" id="IPR007895">
    <property type="entry name" value="MASE1"/>
</dbReference>
<feature type="transmembrane region" description="Helical" evidence="8">
    <location>
        <begin position="160"/>
        <end position="181"/>
    </location>
</feature>
<reference evidence="10 11" key="2">
    <citation type="submission" date="2019-06" db="EMBL/GenBank/DDBJ databases">
        <title>Martelella lutilitoris sp. nov., isolated from a tidal mudflat.</title>
        <authorList>
            <person name="Kim Y.-J."/>
        </authorList>
    </citation>
    <scope>NUCLEOTIDE SEQUENCE [LARGE SCALE GENOMIC DNA]</scope>
    <source>
        <strain evidence="10 11">GH2-6</strain>
    </source>
</reference>
<dbReference type="Pfam" id="PF00990">
    <property type="entry name" value="GGDEF"/>
    <property type="match status" value="1"/>
</dbReference>
<dbReference type="Gene3D" id="3.30.70.270">
    <property type="match status" value="1"/>
</dbReference>
<dbReference type="PANTHER" id="PTHR45138:SF9">
    <property type="entry name" value="DIGUANYLATE CYCLASE DGCM-RELATED"/>
    <property type="match status" value="1"/>
</dbReference>
<dbReference type="FunFam" id="3.30.70.270:FF:000001">
    <property type="entry name" value="Diguanylate cyclase domain protein"/>
    <property type="match status" value="1"/>
</dbReference>
<keyword evidence="3" id="KW-1003">Cell membrane</keyword>
<dbReference type="GO" id="GO:0052621">
    <property type="term" value="F:diguanylate cyclase activity"/>
    <property type="evidence" value="ECO:0007669"/>
    <property type="project" value="UniProtKB-EC"/>
</dbReference>
<gene>
    <name evidence="10" type="ORF">FF124_19230</name>
</gene>
<evidence type="ECO:0000313" key="11">
    <source>
        <dbReference type="Proteomes" id="UP000307874"/>
    </source>
</evidence>
<feature type="transmembrane region" description="Helical" evidence="8">
    <location>
        <begin position="201"/>
        <end position="230"/>
    </location>
</feature>
<feature type="domain" description="GGDEF" evidence="9">
    <location>
        <begin position="337"/>
        <end position="470"/>
    </location>
</feature>
<dbReference type="SMART" id="SM00267">
    <property type="entry name" value="GGDEF"/>
    <property type="match status" value="1"/>
</dbReference>
<evidence type="ECO:0000256" key="5">
    <source>
        <dbReference type="ARBA" id="ARBA00022989"/>
    </source>
</evidence>
<feature type="transmembrane region" description="Helical" evidence="8">
    <location>
        <begin position="57"/>
        <end position="76"/>
    </location>
</feature>
<comment type="subcellular location">
    <subcellularLocation>
        <location evidence="1">Cell membrane</location>
        <topology evidence="1">Multi-pass membrane protein</topology>
    </subcellularLocation>
</comment>
<evidence type="ECO:0000256" key="7">
    <source>
        <dbReference type="ARBA" id="ARBA00034247"/>
    </source>
</evidence>
<feature type="transmembrane region" description="Helical" evidence="8">
    <location>
        <begin position="33"/>
        <end position="51"/>
    </location>
</feature>
<dbReference type="GO" id="GO:0005886">
    <property type="term" value="C:plasma membrane"/>
    <property type="evidence" value="ECO:0007669"/>
    <property type="project" value="UniProtKB-SubCell"/>
</dbReference>
<dbReference type="Proteomes" id="UP000307874">
    <property type="component" value="Unassembled WGS sequence"/>
</dbReference>
<dbReference type="PANTHER" id="PTHR45138">
    <property type="entry name" value="REGULATORY COMPONENTS OF SENSORY TRANSDUCTION SYSTEM"/>
    <property type="match status" value="1"/>
</dbReference>
<dbReference type="InterPro" id="IPR050469">
    <property type="entry name" value="Diguanylate_Cyclase"/>
</dbReference>
<keyword evidence="4 8" id="KW-0812">Transmembrane</keyword>
<sequence>MNDRGYLRATFLVLSFFILVLLAAWISINSRSFGGFAIFWAPNALLLGIWLRFPRTVAIYSVLGAAMGYLAADIFVKTDLIVTATFACGNILSVGSGYLLLNRLSEGDRKLLGLTSVLKLFLVTLVASAAGGLFGGLAVISFFSLPFFAGWSRWFVTDVVNYLTILPALLTLPANFKPSVWLNTPADDKSTPHRQVKVAPVGFLIAMSAAAFVIGGPGAVAVPLPALLWCAVLYRPFTVACLTFAYGIVSQLGIATGVFLPKPEDFAQESLQLSLHLGIAFIAVCPNILAAVMTSRNALLEEFKRLASQDSLCDLMNRRAFFEEASVLLEDAKTNAEALSLLIIDIDNFKSINDSHGHQVGDEVIRRTAAVLKGRIRQGDILARIGGEEFAILAPGLPQTALADYAERLRRACENTVIRKNGRSISITISIGAVFTPHSDAGIDVMILHADEALYRAKDAGRNRVELHAASRLQDS</sequence>
<dbReference type="OrthoDB" id="9812260at2"/>
<dbReference type="InterPro" id="IPR000160">
    <property type="entry name" value="GGDEF_dom"/>
</dbReference>
<keyword evidence="11" id="KW-1185">Reference proteome</keyword>
<dbReference type="PROSITE" id="PS50887">
    <property type="entry name" value="GGDEF"/>
    <property type="match status" value="1"/>
</dbReference>
<comment type="caution">
    <text evidence="10">The sequence shown here is derived from an EMBL/GenBank/DDBJ whole genome shotgun (WGS) entry which is preliminary data.</text>
</comment>
<evidence type="ECO:0000259" key="9">
    <source>
        <dbReference type="PROSITE" id="PS50887"/>
    </source>
</evidence>
<feature type="transmembrane region" description="Helical" evidence="8">
    <location>
        <begin position="6"/>
        <end position="26"/>
    </location>
</feature>
<evidence type="ECO:0000313" key="10">
    <source>
        <dbReference type="EMBL" id="TNB46280.1"/>
    </source>
</evidence>
<dbReference type="EC" id="2.7.7.65" evidence="2"/>
<name>A0A5C4JLW1_9HYPH</name>
<dbReference type="EMBL" id="VCLB01000011">
    <property type="protein sequence ID" value="TNB46280.1"/>
    <property type="molecule type" value="Genomic_DNA"/>
</dbReference>
<evidence type="ECO:0000256" key="1">
    <source>
        <dbReference type="ARBA" id="ARBA00004651"/>
    </source>
</evidence>
<protein>
    <recommendedName>
        <fullName evidence="2">diguanylate cyclase</fullName>
        <ecNumber evidence="2">2.7.7.65</ecNumber>
    </recommendedName>
</protein>
<dbReference type="SUPFAM" id="SSF55073">
    <property type="entry name" value="Nucleotide cyclase"/>
    <property type="match status" value="1"/>
</dbReference>
<dbReference type="AlphaFoldDB" id="A0A5C4JLW1"/>
<evidence type="ECO:0000256" key="8">
    <source>
        <dbReference type="SAM" id="Phobius"/>
    </source>
</evidence>
<keyword evidence="5 8" id="KW-1133">Transmembrane helix</keyword>
<feature type="transmembrane region" description="Helical" evidence="8">
    <location>
        <begin position="237"/>
        <end position="261"/>
    </location>
</feature>
<keyword evidence="6 8" id="KW-0472">Membrane</keyword>
<feature type="transmembrane region" description="Helical" evidence="8">
    <location>
        <begin position="81"/>
        <end position="101"/>
    </location>
</feature>
<comment type="catalytic activity">
    <reaction evidence="7">
        <text>2 GTP = 3',3'-c-di-GMP + 2 diphosphate</text>
        <dbReference type="Rhea" id="RHEA:24898"/>
        <dbReference type="ChEBI" id="CHEBI:33019"/>
        <dbReference type="ChEBI" id="CHEBI:37565"/>
        <dbReference type="ChEBI" id="CHEBI:58805"/>
        <dbReference type="EC" id="2.7.7.65"/>
    </reaction>
</comment>
<dbReference type="InterPro" id="IPR043128">
    <property type="entry name" value="Rev_trsase/Diguanyl_cyclase"/>
</dbReference>
<accession>A0A5C4JLW1</accession>
<feature type="transmembrane region" description="Helical" evidence="8">
    <location>
        <begin position="121"/>
        <end position="148"/>
    </location>
</feature>
<dbReference type="NCBIfam" id="TIGR00254">
    <property type="entry name" value="GGDEF"/>
    <property type="match status" value="1"/>
</dbReference>
<evidence type="ECO:0000256" key="4">
    <source>
        <dbReference type="ARBA" id="ARBA00022692"/>
    </source>
</evidence>
<evidence type="ECO:0000256" key="2">
    <source>
        <dbReference type="ARBA" id="ARBA00012528"/>
    </source>
</evidence>
<reference evidence="10 11" key="1">
    <citation type="submission" date="2019-05" db="EMBL/GenBank/DDBJ databases">
        <authorList>
            <person name="Lee S.D."/>
        </authorList>
    </citation>
    <scope>NUCLEOTIDE SEQUENCE [LARGE SCALE GENOMIC DNA]</scope>
    <source>
        <strain evidence="10 11">GH2-6</strain>
    </source>
</reference>
<dbReference type="Pfam" id="PF05231">
    <property type="entry name" value="MASE1"/>
    <property type="match status" value="1"/>
</dbReference>
<dbReference type="InterPro" id="IPR029787">
    <property type="entry name" value="Nucleotide_cyclase"/>
</dbReference>
<dbReference type="RefSeq" id="WP_138750096.1">
    <property type="nucleotide sequence ID" value="NZ_VCLB01000011.1"/>
</dbReference>
<feature type="transmembrane region" description="Helical" evidence="8">
    <location>
        <begin position="273"/>
        <end position="295"/>
    </location>
</feature>
<evidence type="ECO:0000256" key="3">
    <source>
        <dbReference type="ARBA" id="ARBA00022475"/>
    </source>
</evidence>
<dbReference type="CDD" id="cd01949">
    <property type="entry name" value="GGDEF"/>
    <property type="match status" value="1"/>
</dbReference>
<evidence type="ECO:0000256" key="6">
    <source>
        <dbReference type="ARBA" id="ARBA00023136"/>
    </source>
</evidence>
<organism evidence="10 11">
    <name type="scientific">Martelella lutilitoris</name>
    <dbReference type="NCBI Taxonomy" id="2583532"/>
    <lineage>
        <taxon>Bacteria</taxon>
        <taxon>Pseudomonadati</taxon>
        <taxon>Pseudomonadota</taxon>
        <taxon>Alphaproteobacteria</taxon>
        <taxon>Hyphomicrobiales</taxon>
        <taxon>Aurantimonadaceae</taxon>
        <taxon>Martelella</taxon>
    </lineage>
</organism>